<organism evidence="1 2">
    <name type="scientific">Vermiconidia calcicola</name>
    <dbReference type="NCBI Taxonomy" id="1690605"/>
    <lineage>
        <taxon>Eukaryota</taxon>
        <taxon>Fungi</taxon>
        <taxon>Dikarya</taxon>
        <taxon>Ascomycota</taxon>
        <taxon>Pezizomycotina</taxon>
        <taxon>Dothideomycetes</taxon>
        <taxon>Dothideomycetidae</taxon>
        <taxon>Mycosphaerellales</taxon>
        <taxon>Extremaceae</taxon>
        <taxon>Vermiconidia</taxon>
    </lineage>
</organism>
<name>A0AAV9Q9C2_9PEZI</name>
<comment type="caution">
    <text evidence="1">The sequence shown here is derived from an EMBL/GenBank/DDBJ whole genome shotgun (WGS) entry which is preliminary data.</text>
</comment>
<dbReference type="AlphaFoldDB" id="A0AAV9Q9C2"/>
<protein>
    <submittedName>
        <fullName evidence="1">Uncharacterized protein</fullName>
    </submittedName>
</protein>
<accession>A0AAV9Q9C2</accession>
<gene>
    <name evidence="1" type="ORF">LTR25_005122</name>
</gene>
<evidence type="ECO:0000313" key="1">
    <source>
        <dbReference type="EMBL" id="KAK5537870.1"/>
    </source>
</evidence>
<dbReference type="EMBL" id="JAXLQG010000007">
    <property type="protein sequence ID" value="KAK5537870.1"/>
    <property type="molecule type" value="Genomic_DNA"/>
</dbReference>
<evidence type="ECO:0000313" key="2">
    <source>
        <dbReference type="Proteomes" id="UP001345827"/>
    </source>
</evidence>
<keyword evidence="2" id="KW-1185">Reference proteome</keyword>
<reference evidence="1 2" key="1">
    <citation type="submission" date="2023-06" db="EMBL/GenBank/DDBJ databases">
        <title>Black Yeasts Isolated from many extreme environments.</title>
        <authorList>
            <person name="Coleine C."/>
            <person name="Stajich J.E."/>
            <person name="Selbmann L."/>
        </authorList>
    </citation>
    <scope>NUCLEOTIDE SEQUENCE [LARGE SCALE GENOMIC DNA]</scope>
    <source>
        <strain evidence="1 2">CCFEE 5887</strain>
    </source>
</reference>
<proteinExistence type="predicted"/>
<dbReference type="Proteomes" id="UP001345827">
    <property type="component" value="Unassembled WGS sequence"/>
</dbReference>
<sequence length="143" mass="15991">MAQLQMDSPQCAAELAIRFPSTILPRNTPPKTDRKYPTFIVITAIILSQDHEKRGVVVEMKKTMAMDSIPMSVLDDDDIGMELAIDIPDVVEVGEADVDMVILMPLMPLIDNMLLSMTEVCISALEENQKAVGVQVRFHRHKQ</sequence>